<dbReference type="Proteomes" id="UP000283841">
    <property type="component" value="Unassembled WGS sequence"/>
</dbReference>
<keyword evidence="2" id="KW-1185">Reference proteome</keyword>
<organism evidence="1 2">
    <name type="scientific">Byssochlamys spectabilis</name>
    <name type="common">Paecilomyces variotii</name>
    <dbReference type="NCBI Taxonomy" id="264951"/>
    <lineage>
        <taxon>Eukaryota</taxon>
        <taxon>Fungi</taxon>
        <taxon>Dikarya</taxon>
        <taxon>Ascomycota</taxon>
        <taxon>Pezizomycotina</taxon>
        <taxon>Eurotiomycetes</taxon>
        <taxon>Eurotiomycetidae</taxon>
        <taxon>Eurotiales</taxon>
        <taxon>Thermoascaceae</taxon>
        <taxon>Paecilomyces</taxon>
    </lineage>
</organism>
<dbReference type="EMBL" id="RCNU01000007">
    <property type="protein sequence ID" value="RWQ94791.1"/>
    <property type="molecule type" value="Genomic_DNA"/>
</dbReference>
<sequence>MGKLVDSMLRLCPGTCASSHLHDERLHLPLFLVRATHDGSPNHIPPTSQLDPDGSMWPRHRITRPVTRAEVRCHLDKYSRIPTQFLSFTTWYHLHSRIETWKKAGVQNIRVHFVLTTALPDTTEIYRATGLIENFQLQRQPWNEEEYLLRGPVGRNAIIFSLSGDGEDILAGIPLFGFRYKEPILNCFQFRYALELLPTAFFYGGNDTHVSEDELRERVREFPDTLEPLGNENALCRLFFDALTRGKFFTVKDFEVYRGEIGL</sequence>
<dbReference type="RefSeq" id="XP_028484436.1">
    <property type="nucleotide sequence ID" value="XM_028630917.1"/>
</dbReference>
<evidence type="ECO:0000313" key="1">
    <source>
        <dbReference type="EMBL" id="RWQ94791.1"/>
    </source>
</evidence>
<name>A0A443HSK7_BYSSP</name>
<reference evidence="1 2" key="1">
    <citation type="journal article" date="2018" name="Front. Microbiol.">
        <title>Genomic and genetic insights into a cosmopolitan fungus, Paecilomyces variotii (Eurotiales).</title>
        <authorList>
            <person name="Urquhart A.S."/>
            <person name="Mondo S.J."/>
            <person name="Makela M.R."/>
            <person name="Hane J.K."/>
            <person name="Wiebenga A."/>
            <person name="He G."/>
            <person name="Mihaltcheva S."/>
            <person name="Pangilinan J."/>
            <person name="Lipzen A."/>
            <person name="Barry K."/>
            <person name="de Vries R.P."/>
            <person name="Grigoriev I.V."/>
            <person name="Idnurm A."/>
        </authorList>
    </citation>
    <scope>NUCLEOTIDE SEQUENCE [LARGE SCALE GENOMIC DNA]</scope>
    <source>
        <strain evidence="1 2">CBS 101075</strain>
    </source>
</reference>
<evidence type="ECO:0000313" key="2">
    <source>
        <dbReference type="Proteomes" id="UP000283841"/>
    </source>
</evidence>
<dbReference type="AlphaFoldDB" id="A0A443HSK7"/>
<protein>
    <submittedName>
        <fullName evidence="1">Uncharacterized protein</fullName>
    </submittedName>
</protein>
<proteinExistence type="predicted"/>
<accession>A0A443HSK7</accession>
<dbReference type="VEuPathDB" id="FungiDB:C8Q69DRAFT_471531"/>
<comment type="caution">
    <text evidence="1">The sequence shown here is derived from an EMBL/GenBank/DDBJ whole genome shotgun (WGS) entry which is preliminary data.</text>
</comment>
<gene>
    <name evidence="1" type="ORF">C8Q69DRAFT_471531</name>
</gene>
<dbReference type="GeneID" id="39600194"/>